<evidence type="ECO:0000256" key="4">
    <source>
        <dbReference type="ARBA" id="ARBA00022723"/>
    </source>
</evidence>
<dbReference type="EC" id="3.5.2.2" evidence="7"/>
<dbReference type="AlphaFoldDB" id="A0A061BDZ9"/>
<dbReference type="Pfam" id="PF01979">
    <property type="entry name" value="Amidohydro_1"/>
    <property type="match status" value="1"/>
</dbReference>
<dbReference type="OrthoDB" id="1924787at2759"/>
<dbReference type="GO" id="GO:0005737">
    <property type="term" value="C:cytoplasm"/>
    <property type="evidence" value="ECO:0007669"/>
    <property type="project" value="InterPro"/>
</dbReference>
<dbReference type="GO" id="GO:0004157">
    <property type="term" value="F:dihydropyrimidinase activity"/>
    <property type="evidence" value="ECO:0007669"/>
    <property type="project" value="UniProtKB-EC"/>
</dbReference>
<dbReference type="PhylomeDB" id="A0A061BDZ9"/>
<dbReference type="PANTHER" id="PTHR11647:SF1">
    <property type="entry name" value="COLLAPSIN RESPONSE MEDIATOR PROTEIN"/>
    <property type="match status" value="1"/>
</dbReference>
<dbReference type="FunFam" id="3.20.20.140:FF:000217">
    <property type="entry name" value="Dihydropyrimidinase-related protein 1"/>
    <property type="match status" value="1"/>
</dbReference>
<comment type="PTM">
    <text evidence="8">Carbamylation allows a single lysine to coordinate two divalent metal cations.</text>
</comment>
<accession>A0A061BDZ9</accession>
<keyword evidence="3" id="KW-0597">Phosphoprotein</keyword>
<evidence type="ECO:0000256" key="1">
    <source>
        <dbReference type="ARBA" id="ARBA00001947"/>
    </source>
</evidence>
<dbReference type="VEuPathDB" id="FungiDB:BON22_5169"/>
<evidence type="ECO:0000256" key="2">
    <source>
        <dbReference type="ARBA" id="ARBA00008829"/>
    </source>
</evidence>
<dbReference type="InterPro" id="IPR050378">
    <property type="entry name" value="Metallo-dep_Hydrolases_sf"/>
</dbReference>
<dbReference type="InterPro" id="IPR032466">
    <property type="entry name" value="Metal_Hydrolase"/>
</dbReference>
<dbReference type="EMBL" id="LK052918">
    <property type="protein sequence ID" value="CDR47569.1"/>
    <property type="molecule type" value="Genomic_DNA"/>
</dbReference>
<dbReference type="SUPFAM" id="SSF51338">
    <property type="entry name" value="Composite domain of metallo-dependent hydrolases"/>
    <property type="match status" value="2"/>
</dbReference>
<evidence type="ECO:0000256" key="7">
    <source>
        <dbReference type="ARBA" id="ARBA00039113"/>
    </source>
</evidence>
<dbReference type="InterPro" id="IPR011778">
    <property type="entry name" value="Hydantoinase/dihydroPyrase"/>
</dbReference>
<comment type="catalytic activity">
    <reaction evidence="6">
        <text>5,6-dihydrouracil + H2O = 3-(carbamoylamino)propanoate + H(+)</text>
        <dbReference type="Rhea" id="RHEA:16121"/>
        <dbReference type="ChEBI" id="CHEBI:11892"/>
        <dbReference type="ChEBI" id="CHEBI:15377"/>
        <dbReference type="ChEBI" id="CHEBI:15378"/>
        <dbReference type="ChEBI" id="CHEBI:15901"/>
        <dbReference type="EC" id="3.5.2.2"/>
    </reaction>
</comment>
<dbReference type="GO" id="GO:0046872">
    <property type="term" value="F:metal ion binding"/>
    <property type="evidence" value="ECO:0007669"/>
    <property type="project" value="UniProtKB-KW"/>
</dbReference>
<dbReference type="Gene3D" id="3.20.20.140">
    <property type="entry name" value="Metal-dependent hydrolases"/>
    <property type="match status" value="1"/>
</dbReference>
<comment type="cofactor">
    <cofactor evidence="1">
        <name>Zn(2+)</name>
        <dbReference type="ChEBI" id="CHEBI:29105"/>
    </cofactor>
</comment>
<dbReference type="InterPro" id="IPR011059">
    <property type="entry name" value="Metal-dep_hydrolase_composite"/>
</dbReference>
<proteinExistence type="inferred from homology"/>
<gene>
    <name evidence="10" type="ORF">CYFA0S_33e00540g</name>
</gene>
<comment type="similarity">
    <text evidence="2">Belongs to the metallo-dependent hydrolases superfamily. Hydantoinase/dihydropyrimidinase family.</text>
</comment>
<dbReference type="NCBIfam" id="TIGR02033">
    <property type="entry name" value="D-hydantoinase"/>
    <property type="match status" value="1"/>
</dbReference>
<feature type="modified residue" description="N6-carboxylysine" evidence="8">
    <location>
        <position position="172"/>
    </location>
</feature>
<dbReference type="PANTHER" id="PTHR11647">
    <property type="entry name" value="HYDRANTOINASE/DIHYDROPYRIMIDINASE FAMILY MEMBER"/>
    <property type="match status" value="1"/>
</dbReference>
<evidence type="ECO:0000256" key="3">
    <source>
        <dbReference type="ARBA" id="ARBA00022553"/>
    </source>
</evidence>
<keyword evidence="4" id="KW-0479">Metal-binding</keyword>
<evidence type="ECO:0000256" key="5">
    <source>
        <dbReference type="ARBA" id="ARBA00022801"/>
    </source>
</evidence>
<dbReference type="SUPFAM" id="SSF51556">
    <property type="entry name" value="Metallo-dependent hydrolases"/>
    <property type="match status" value="1"/>
</dbReference>
<reference evidence="10" key="1">
    <citation type="journal article" date="2014" name="Genome Announc.">
        <title>Genome sequence of the yeast Cyberlindnera fabianii (Hansenula fabianii).</title>
        <authorList>
            <person name="Freel K.C."/>
            <person name="Sarilar V."/>
            <person name="Neuveglise C."/>
            <person name="Devillers H."/>
            <person name="Friedrich A."/>
            <person name="Schacherer J."/>
        </authorList>
    </citation>
    <scope>NUCLEOTIDE SEQUENCE</scope>
    <source>
        <strain evidence="10">YJS4271</strain>
    </source>
</reference>
<feature type="domain" description="Amidohydrolase-related" evidence="9">
    <location>
        <begin position="51"/>
        <end position="476"/>
    </location>
</feature>
<sequence>MFDLVLHNGYIVTSSDILPPSVYIGVKDGVIHTMSTTPLSGTKVIDAEGGMITPGGIDAHVHLEQDYSDYNTKVEGMEDRVVEEGDGSSPSDTFESGSRSAIAGGTTSFLSFAVQEKGNNDLLGLVERYHTKPNNKGTYCDYGFHLIVSDPTPQLLSLLPKVVEREGITSLKIYTTYPGYKLNDSQVLDILLETRKVGMTTMIHAENSDIIDFINNKLQAKKMTDPYFHTVSRPLTAEDEASYRVIALSKLIDTPILIVHMSTESSIQHVEAAQKALTPVYAETCPQYLFLTAEYLKQGCCRHHDPQDAFEGAKYICSPPLRQEPSELDGVWRMIQNGTVTIFGSDHAPSKYDHPQGKQLGMINGLPHYMAVPNGLPGLETRLPLLFCFGVETGRITPQRFVELCSTNPAKLYGMQSKGSIAVGYDADLVVWYPKGKMEEFVLKNEMLHHDIDYSPFEGMKFTNWPRWTVLRGKVVWDRDGDGITGSLGDGKYIRRGKSLLAGPRGALNPIFE</sequence>
<evidence type="ECO:0000259" key="9">
    <source>
        <dbReference type="Pfam" id="PF01979"/>
    </source>
</evidence>
<dbReference type="InterPro" id="IPR006680">
    <property type="entry name" value="Amidohydro-rel"/>
</dbReference>
<protein>
    <recommendedName>
        <fullName evidence="7">dihydropyrimidinase</fullName>
        <ecNumber evidence="7">3.5.2.2</ecNumber>
    </recommendedName>
</protein>
<organism evidence="10">
    <name type="scientific">Cyberlindnera fabianii</name>
    <name type="common">Yeast</name>
    <name type="synonym">Hansenula fabianii</name>
    <dbReference type="NCBI Taxonomy" id="36022"/>
    <lineage>
        <taxon>Eukaryota</taxon>
        <taxon>Fungi</taxon>
        <taxon>Dikarya</taxon>
        <taxon>Ascomycota</taxon>
        <taxon>Saccharomycotina</taxon>
        <taxon>Saccharomycetes</taxon>
        <taxon>Phaffomycetales</taxon>
        <taxon>Phaffomycetaceae</taxon>
        <taxon>Cyberlindnera</taxon>
    </lineage>
</organism>
<evidence type="ECO:0000313" key="10">
    <source>
        <dbReference type="EMBL" id="CDR47569.1"/>
    </source>
</evidence>
<evidence type="ECO:0000256" key="8">
    <source>
        <dbReference type="PIRSR" id="PIRSR611778-50"/>
    </source>
</evidence>
<evidence type="ECO:0000256" key="6">
    <source>
        <dbReference type="ARBA" id="ARBA00036696"/>
    </source>
</evidence>
<name>A0A061BDZ9_CYBFA</name>
<keyword evidence="5" id="KW-0378">Hydrolase</keyword>